<organism evidence="2 3">
    <name type="scientific">Malassezia japonica</name>
    <dbReference type="NCBI Taxonomy" id="223818"/>
    <lineage>
        <taxon>Eukaryota</taxon>
        <taxon>Fungi</taxon>
        <taxon>Dikarya</taxon>
        <taxon>Basidiomycota</taxon>
        <taxon>Ustilaginomycotina</taxon>
        <taxon>Malasseziomycetes</taxon>
        <taxon>Malasseziales</taxon>
        <taxon>Malasseziaceae</taxon>
        <taxon>Malassezia</taxon>
    </lineage>
</organism>
<dbReference type="RefSeq" id="XP_060122964.1">
    <property type="nucleotide sequence ID" value="XM_060266981.1"/>
</dbReference>
<evidence type="ECO:0000313" key="3">
    <source>
        <dbReference type="Proteomes" id="UP001217754"/>
    </source>
</evidence>
<gene>
    <name evidence="2" type="ORF">MJAP1_003051</name>
</gene>
<feature type="region of interest" description="Disordered" evidence="1">
    <location>
        <begin position="1"/>
        <end position="323"/>
    </location>
</feature>
<sequence length="323" mass="35760">MPPAAKGQKHTTFDDDDLEPEFGEGFEGEEMNEFDEKDEDEDEDEDEDDEGEAQDDDSGSDVEEIATSSTRKQARQQTASAQKRKEQENAARRAKEQRKAKPAHTSRRARRVQAEEDDEDDEEDEEDEDEKHEDAGESTATRLDPALFAAAFARHDAAARQALQPREAPKKKRMARGRDGQPMMRVQGEQTLVRALSPERDIDVVDTPLEHTPLDPGRALPTARERAYRKRKLGLRASDVRATAIDGGKKRAEKPAKDASDPLGMNDPAFMPGGEFAHLARRTRSKRPRASSTSAGARGAGGRVQAPHAPRMGPAQNFARSRG</sequence>
<feature type="compositionally biased region" description="Basic residues" evidence="1">
    <location>
        <begin position="100"/>
        <end position="111"/>
    </location>
</feature>
<name>A0AAF0F3Q5_9BASI</name>
<evidence type="ECO:0000256" key="1">
    <source>
        <dbReference type="SAM" id="MobiDB-lite"/>
    </source>
</evidence>
<feature type="compositionally biased region" description="Polar residues" evidence="1">
    <location>
        <begin position="66"/>
        <end position="81"/>
    </location>
</feature>
<feature type="compositionally biased region" description="Basic residues" evidence="1">
    <location>
        <begin position="279"/>
        <end position="289"/>
    </location>
</feature>
<dbReference type="AlphaFoldDB" id="A0AAF0F3Q5"/>
<feature type="compositionally biased region" description="Acidic residues" evidence="1">
    <location>
        <begin position="115"/>
        <end position="131"/>
    </location>
</feature>
<feature type="compositionally biased region" description="Basic and acidic residues" evidence="1">
    <location>
        <begin position="197"/>
        <end position="213"/>
    </location>
</feature>
<feature type="compositionally biased region" description="Basic and acidic residues" evidence="1">
    <location>
        <begin position="83"/>
        <end position="99"/>
    </location>
</feature>
<dbReference type="EMBL" id="CP119962">
    <property type="protein sequence ID" value="WFD40067.1"/>
    <property type="molecule type" value="Genomic_DNA"/>
</dbReference>
<protein>
    <submittedName>
        <fullName evidence="2">Uncharacterized protein</fullName>
    </submittedName>
</protein>
<evidence type="ECO:0000313" key="2">
    <source>
        <dbReference type="EMBL" id="WFD40067.1"/>
    </source>
</evidence>
<keyword evidence="3" id="KW-1185">Reference proteome</keyword>
<proteinExistence type="predicted"/>
<dbReference type="Proteomes" id="UP001217754">
    <property type="component" value="Chromosome 5"/>
</dbReference>
<feature type="compositionally biased region" description="Acidic residues" evidence="1">
    <location>
        <begin position="14"/>
        <end position="64"/>
    </location>
</feature>
<reference evidence="2" key="1">
    <citation type="submission" date="2023-03" db="EMBL/GenBank/DDBJ databases">
        <title>Mating type loci evolution in Malassezia.</title>
        <authorList>
            <person name="Coelho M.A."/>
        </authorList>
    </citation>
    <scope>NUCLEOTIDE SEQUENCE</scope>
    <source>
        <strain evidence="2">CBS 9431</strain>
    </source>
</reference>
<accession>A0AAF0F3Q5</accession>
<feature type="compositionally biased region" description="Basic and acidic residues" evidence="1">
    <location>
        <begin position="247"/>
        <end position="260"/>
    </location>
</feature>
<dbReference type="GeneID" id="85226702"/>